<evidence type="ECO:0000256" key="1">
    <source>
        <dbReference type="SAM" id="MobiDB-lite"/>
    </source>
</evidence>
<comment type="caution">
    <text evidence="2">The sequence shown here is derived from an EMBL/GenBank/DDBJ whole genome shotgun (WGS) entry which is preliminary data.</text>
</comment>
<keyword evidence="3" id="KW-1185">Reference proteome</keyword>
<protein>
    <submittedName>
        <fullName evidence="2">Uncharacterized protein</fullName>
    </submittedName>
</protein>
<gene>
    <name evidence="2" type="ORF">SPIL2461_LOCUS3999</name>
</gene>
<feature type="non-terminal residue" evidence="2">
    <location>
        <position position="168"/>
    </location>
</feature>
<accession>A0A812LAX6</accession>
<feature type="region of interest" description="Disordered" evidence="1">
    <location>
        <begin position="27"/>
        <end position="101"/>
    </location>
</feature>
<dbReference type="AlphaFoldDB" id="A0A812LAX6"/>
<name>A0A812LAX6_SYMPI</name>
<organism evidence="2 3">
    <name type="scientific">Symbiodinium pilosum</name>
    <name type="common">Dinoflagellate</name>
    <dbReference type="NCBI Taxonomy" id="2952"/>
    <lineage>
        <taxon>Eukaryota</taxon>
        <taxon>Sar</taxon>
        <taxon>Alveolata</taxon>
        <taxon>Dinophyceae</taxon>
        <taxon>Suessiales</taxon>
        <taxon>Symbiodiniaceae</taxon>
        <taxon>Symbiodinium</taxon>
    </lineage>
</organism>
<sequence length="168" mass="16583">GAVVPGERDTVMDEPEQDGAMEIQRDVGGAAEGDGVLPNVENDMVPGSLPVEPSPVLDNLVRPEPLRVDGNMDGEGSEGAQQVDGTRSGGSENNGDMDVHTEVDGGALLSAAVVAPHEIEGDLTMAAVDMVASVTSVGPVAAVSSVVASVGPLATVSSVDAGAAADAG</sequence>
<evidence type="ECO:0000313" key="3">
    <source>
        <dbReference type="Proteomes" id="UP000649617"/>
    </source>
</evidence>
<proteinExistence type="predicted"/>
<dbReference type="Proteomes" id="UP000649617">
    <property type="component" value="Unassembled WGS sequence"/>
</dbReference>
<dbReference type="EMBL" id="CAJNIZ010005091">
    <property type="protein sequence ID" value="CAE7238748.1"/>
    <property type="molecule type" value="Genomic_DNA"/>
</dbReference>
<feature type="non-terminal residue" evidence="2">
    <location>
        <position position="1"/>
    </location>
</feature>
<reference evidence="2" key="1">
    <citation type="submission" date="2021-02" db="EMBL/GenBank/DDBJ databases">
        <authorList>
            <person name="Dougan E. K."/>
            <person name="Rhodes N."/>
            <person name="Thang M."/>
            <person name="Chan C."/>
        </authorList>
    </citation>
    <scope>NUCLEOTIDE SEQUENCE</scope>
</reference>
<evidence type="ECO:0000313" key="2">
    <source>
        <dbReference type="EMBL" id="CAE7238748.1"/>
    </source>
</evidence>
<feature type="compositionally biased region" description="Polar residues" evidence="1">
    <location>
        <begin position="79"/>
        <end position="94"/>
    </location>
</feature>